<accession>A0ABS3A883</accession>
<proteinExistence type="predicted"/>
<gene>
    <name evidence="4" type="ORF">JYA62_24085</name>
</gene>
<feature type="region of interest" description="Disordered" evidence="1">
    <location>
        <begin position="496"/>
        <end position="526"/>
    </location>
</feature>
<evidence type="ECO:0000256" key="1">
    <source>
        <dbReference type="SAM" id="MobiDB-lite"/>
    </source>
</evidence>
<comment type="caution">
    <text evidence="4">The sequence shown here is derived from an EMBL/GenBank/DDBJ whole genome shotgun (WGS) entry which is preliminary data.</text>
</comment>
<name>A0ABS3A883_9VIBR</name>
<feature type="non-terminal residue" evidence="4">
    <location>
        <position position="1"/>
    </location>
</feature>
<reference evidence="4 5" key="1">
    <citation type="submission" date="2021-02" db="EMBL/GenBank/DDBJ databases">
        <title>Draft Genome Sequences of 5 Vibrio neptunius Strains Isolated From of Bivalve Hatcheries.</title>
        <authorList>
            <person name="Galvis F."/>
            <person name="Barja J.L."/>
            <person name="Lemos M.L."/>
            <person name="Balado M."/>
        </authorList>
    </citation>
    <scope>NUCLEOTIDE SEQUENCE [LARGE SCALE GENOMIC DNA]</scope>
    <source>
        <strain evidence="4 5">PP-145.98</strain>
    </source>
</reference>
<feature type="domain" description="tRNA nuclease CdiA C-terminal" evidence="2">
    <location>
        <begin position="507"/>
        <end position="580"/>
    </location>
</feature>
<dbReference type="InterPro" id="IPR033806">
    <property type="entry name" value="CDI_toxin_Bp1026b-like"/>
</dbReference>
<protein>
    <recommendedName>
        <fullName evidence="6">tRNA nuclease CdiA C-terminal domain-containing protein</fullName>
    </recommendedName>
</protein>
<dbReference type="Pfam" id="PF21726">
    <property type="entry name" value="DUF6862"/>
    <property type="match status" value="1"/>
</dbReference>
<evidence type="ECO:0000313" key="5">
    <source>
        <dbReference type="Proteomes" id="UP000779070"/>
    </source>
</evidence>
<organism evidence="4 5">
    <name type="scientific">Vibrio neptunius</name>
    <dbReference type="NCBI Taxonomy" id="170651"/>
    <lineage>
        <taxon>Bacteria</taxon>
        <taxon>Pseudomonadati</taxon>
        <taxon>Pseudomonadota</taxon>
        <taxon>Gammaproteobacteria</taxon>
        <taxon>Vibrionales</taxon>
        <taxon>Vibrionaceae</taxon>
        <taxon>Vibrio</taxon>
    </lineage>
</organism>
<keyword evidence="5" id="KW-1185">Reference proteome</keyword>
<dbReference type="CDD" id="cd13442">
    <property type="entry name" value="CDI_toxin_Bp1026b-like"/>
    <property type="match status" value="1"/>
</dbReference>
<evidence type="ECO:0000259" key="3">
    <source>
        <dbReference type="Pfam" id="PF21726"/>
    </source>
</evidence>
<sequence length="587" mass="63952">ESSDDTSRLHRDIEHTDKDLFSVDRQQGDIDVTVDHRLLSEEGRAQIKEDVKRTELAGKSLADVALEDSVTLADTFEHMDVVQKELDVQLLIAQKNGDAAVNINNLDSATAEQKQTAINDYAAAYSEVFGISIESALVIAVNKAIGGAHYIDESGKSNIVLNDESMQNAQDYMSTLAHEVTHGLEKQGVIGDKGEQSENYANLVGEYAEGNYEFALENSGLGEVRDGDVNQHLGNNGELVSKNTVKFWGELNSNDDIDFHLNREEVDKLINGTPEEQAEMRRLDLTRDLDLRTACQDAQSAACNSAIENAKANKATLEEDADPFDDIAYGQELESIRSELNDPSGANREQDEALLYGAIGLIADFTPGVGDAKGLAEAETGIDYLLATIGVVPLAGDLIQKAANAFDAGDVKLAQEYIQEARKTLDDSPELLDYNPDAPKLPDVEQLANISLKPKKGTLRGEPETPPANANSDMIRAIDRQNESAELLSNHGLEIEHLPNTGKKGGNPDISIGGRPADVYSPKSKNPNTIWDNMTYKVGHQAPDIVLNISDSPLSSSDILKFLDEKPVDGLKELYIIDGKDVILKRF</sequence>
<evidence type="ECO:0000313" key="4">
    <source>
        <dbReference type="EMBL" id="MBN3580690.1"/>
    </source>
</evidence>
<dbReference type="InterPro" id="IPR049271">
    <property type="entry name" value="DUF6862"/>
</dbReference>
<evidence type="ECO:0000259" key="2">
    <source>
        <dbReference type="Pfam" id="PF18451"/>
    </source>
</evidence>
<dbReference type="Pfam" id="PF18451">
    <property type="entry name" value="CdiA_C"/>
    <property type="match status" value="1"/>
</dbReference>
<evidence type="ECO:0008006" key="6">
    <source>
        <dbReference type="Google" id="ProtNLM"/>
    </source>
</evidence>
<dbReference type="Proteomes" id="UP000779070">
    <property type="component" value="Unassembled WGS sequence"/>
</dbReference>
<dbReference type="EMBL" id="JAFHLB010000076">
    <property type="protein sequence ID" value="MBN3580690.1"/>
    <property type="molecule type" value="Genomic_DNA"/>
</dbReference>
<dbReference type="Gene3D" id="3.40.1350.120">
    <property type="match status" value="1"/>
</dbReference>
<dbReference type="InterPro" id="IPR040559">
    <property type="entry name" value="CdiA_C"/>
</dbReference>
<dbReference type="RefSeq" id="WP_338117197.1">
    <property type="nucleotide sequence ID" value="NZ_CAWPTM010000144.1"/>
</dbReference>
<feature type="domain" description="DUF6862" evidence="3">
    <location>
        <begin position="275"/>
        <end position="318"/>
    </location>
</feature>